<reference evidence="4" key="3">
    <citation type="submission" date="2025-04" db="UniProtKB">
        <authorList>
            <consortium name="RefSeq"/>
        </authorList>
    </citation>
    <scope>IDENTIFICATION</scope>
    <source>
        <strain evidence="4">CBS 304.34</strain>
    </source>
</reference>
<feature type="compositionally biased region" description="Polar residues" evidence="1">
    <location>
        <begin position="77"/>
        <end position="86"/>
    </location>
</feature>
<dbReference type="AlphaFoldDB" id="A0A6A6Y5N5"/>
<reference evidence="4" key="2">
    <citation type="submission" date="2020-04" db="EMBL/GenBank/DDBJ databases">
        <authorList>
            <consortium name="NCBI Genome Project"/>
        </authorList>
    </citation>
    <scope>NUCLEOTIDE SEQUENCE</scope>
    <source>
        <strain evidence="4">CBS 304.34</strain>
    </source>
</reference>
<dbReference type="RefSeq" id="XP_033570934.1">
    <property type="nucleotide sequence ID" value="XM_033723921.1"/>
</dbReference>
<dbReference type="OrthoDB" id="10491432at2759"/>
<name>A0A6A6Y5N5_9PEZI</name>
<feature type="region of interest" description="Disordered" evidence="1">
    <location>
        <begin position="1"/>
        <end position="138"/>
    </location>
</feature>
<evidence type="ECO:0000313" key="4">
    <source>
        <dbReference type="RefSeq" id="XP_033570934.1"/>
    </source>
</evidence>
<protein>
    <submittedName>
        <fullName evidence="2 4">Uncharacterized protein</fullName>
    </submittedName>
</protein>
<accession>A0A6A6Y5N5</accession>
<dbReference type="GeneID" id="54464814"/>
<organism evidence="2">
    <name type="scientific">Mytilinidion resinicola</name>
    <dbReference type="NCBI Taxonomy" id="574789"/>
    <lineage>
        <taxon>Eukaryota</taxon>
        <taxon>Fungi</taxon>
        <taxon>Dikarya</taxon>
        <taxon>Ascomycota</taxon>
        <taxon>Pezizomycotina</taxon>
        <taxon>Dothideomycetes</taxon>
        <taxon>Pleosporomycetidae</taxon>
        <taxon>Mytilinidiales</taxon>
        <taxon>Mytilinidiaceae</taxon>
        <taxon>Mytilinidion</taxon>
    </lineage>
</organism>
<sequence>MAKLRKALNPFSSSSSSDSPDKNTPKKSRSRSSSPASTTATTTPTDTPTKEKEKYRFSLSDALSDALRPPSRGKPESSPSMLQPPTSDARPRSRGKDKEKTDASSRRKSLDLPRASSKSTSSPTTPPSKSSASKSPVSKFLESTDAAAGTTDWATLNQTAIDNALLAPPPLFSNAASPLHNQYAHDLSPVAASPAPTLAQTLTTSPSQSSSGSLRAAPCTSLATRSESPTVVRFPRPHAHGQLVRGGILVTAWKRWQCCKCGAQTVWEQGVCSNLGCGGEKCGWCGLFDD</sequence>
<evidence type="ECO:0000313" key="3">
    <source>
        <dbReference type="Proteomes" id="UP000504636"/>
    </source>
</evidence>
<reference evidence="2 4" key="1">
    <citation type="journal article" date="2020" name="Stud. Mycol.">
        <title>101 Dothideomycetes genomes: a test case for predicting lifestyles and emergence of pathogens.</title>
        <authorList>
            <person name="Haridas S."/>
            <person name="Albert R."/>
            <person name="Binder M."/>
            <person name="Bloem J."/>
            <person name="Labutti K."/>
            <person name="Salamov A."/>
            <person name="Andreopoulos B."/>
            <person name="Baker S."/>
            <person name="Barry K."/>
            <person name="Bills G."/>
            <person name="Bluhm B."/>
            <person name="Cannon C."/>
            <person name="Castanera R."/>
            <person name="Culley D."/>
            <person name="Daum C."/>
            <person name="Ezra D."/>
            <person name="Gonzalez J."/>
            <person name="Henrissat B."/>
            <person name="Kuo A."/>
            <person name="Liang C."/>
            <person name="Lipzen A."/>
            <person name="Lutzoni F."/>
            <person name="Magnuson J."/>
            <person name="Mondo S."/>
            <person name="Nolan M."/>
            <person name="Ohm R."/>
            <person name="Pangilinan J."/>
            <person name="Park H.-J."/>
            <person name="Ramirez L."/>
            <person name="Alfaro M."/>
            <person name="Sun H."/>
            <person name="Tritt A."/>
            <person name="Yoshinaga Y."/>
            <person name="Zwiers L.-H."/>
            <person name="Turgeon B."/>
            <person name="Goodwin S."/>
            <person name="Spatafora J."/>
            <person name="Crous P."/>
            <person name="Grigoriev I."/>
        </authorList>
    </citation>
    <scope>NUCLEOTIDE SEQUENCE</scope>
    <source>
        <strain evidence="2 4">CBS 304.34</strain>
    </source>
</reference>
<feature type="compositionally biased region" description="Low complexity" evidence="1">
    <location>
        <begin position="31"/>
        <end position="47"/>
    </location>
</feature>
<feature type="compositionally biased region" description="Basic and acidic residues" evidence="1">
    <location>
        <begin position="89"/>
        <end position="111"/>
    </location>
</feature>
<feature type="compositionally biased region" description="Low complexity" evidence="1">
    <location>
        <begin position="198"/>
        <end position="218"/>
    </location>
</feature>
<feature type="region of interest" description="Disordered" evidence="1">
    <location>
        <begin position="198"/>
        <end position="222"/>
    </location>
</feature>
<proteinExistence type="predicted"/>
<dbReference type="Proteomes" id="UP000504636">
    <property type="component" value="Unplaced"/>
</dbReference>
<evidence type="ECO:0000256" key="1">
    <source>
        <dbReference type="SAM" id="MobiDB-lite"/>
    </source>
</evidence>
<feature type="compositionally biased region" description="Low complexity" evidence="1">
    <location>
        <begin position="116"/>
        <end position="138"/>
    </location>
</feature>
<keyword evidence="3" id="KW-1185">Reference proteome</keyword>
<dbReference type="EMBL" id="MU003715">
    <property type="protein sequence ID" value="KAF2803970.1"/>
    <property type="molecule type" value="Genomic_DNA"/>
</dbReference>
<evidence type="ECO:0000313" key="2">
    <source>
        <dbReference type="EMBL" id="KAF2803970.1"/>
    </source>
</evidence>
<gene>
    <name evidence="2 4" type="ORF">BDZ99DRAFT_502804</name>
</gene>